<gene>
    <name evidence="1" type="ORF">PAC_13471</name>
</gene>
<evidence type="ECO:0000313" key="1">
    <source>
        <dbReference type="EMBL" id="CZR63574.1"/>
    </source>
</evidence>
<protein>
    <submittedName>
        <fullName evidence="1">Uncharacterized protein</fullName>
    </submittedName>
</protein>
<dbReference type="OrthoDB" id="2991872at2759"/>
<sequence length="260" mass="29264">MILGDLISRLCVVDVAQEEESLMERCKLLDDDFVTWATRFGPKMSYITTEATSPRLEAFGTEYHLYRNIASAHSWNIYRGARIMLNDRLVEHSWPLIGDLSPNQFGSEYYESLSTLKQMSIDIIASVPFFLGLRQESCIIPPSAGFSGIIWHLFIVASMPLTPDVLCAWIAERLETIGRTLGVHKAITLSRVLRKREETRSKETVRAAELESTIDQVVFEEAQMVNGLPDAKSNGEASNRLHQRALEYLNEMPVHSGGCA</sequence>
<dbReference type="InterPro" id="IPR053175">
    <property type="entry name" value="DHMBA_Reg_Transcription_Factor"/>
</dbReference>
<dbReference type="Proteomes" id="UP000184330">
    <property type="component" value="Unassembled WGS sequence"/>
</dbReference>
<dbReference type="PANTHER" id="PTHR38791:SF1">
    <property type="entry name" value="TRANSCRIPTION FACTOR, PUTATIVE-RELATED"/>
    <property type="match status" value="1"/>
</dbReference>
<dbReference type="PANTHER" id="PTHR38791">
    <property type="entry name" value="ZN(II)2CYS6 TRANSCRIPTION FACTOR (EUROFUNG)-RELATED-RELATED"/>
    <property type="match status" value="1"/>
</dbReference>
<organism evidence="1 2">
    <name type="scientific">Phialocephala subalpina</name>
    <dbReference type="NCBI Taxonomy" id="576137"/>
    <lineage>
        <taxon>Eukaryota</taxon>
        <taxon>Fungi</taxon>
        <taxon>Dikarya</taxon>
        <taxon>Ascomycota</taxon>
        <taxon>Pezizomycotina</taxon>
        <taxon>Leotiomycetes</taxon>
        <taxon>Helotiales</taxon>
        <taxon>Mollisiaceae</taxon>
        <taxon>Phialocephala</taxon>
        <taxon>Phialocephala fortinii species complex</taxon>
    </lineage>
</organism>
<dbReference type="EMBL" id="FJOG01000024">
    <property type="protein sequence ID" value="CZR63574.1"/>
    <property type="molecule type" value="Genomic_DNA"/>
</dbReference>
<reference evidence="1 2" key="1">
    <citation type="submission" date="2016-03" db="EMBL/GenBank/DDBJ databases">
        <authorList>
            <person name="Ploux O."/>
        </authorList>
    </citation>
    <scope>NUCLEOTIDE SEQUENCE [LARGE SCALE GENOMIC DNA]</scope>
    <source>
        <strain evidence="1 2">UAMH 11012</strain>
    </source>
</reference>
<keyword evidence="2" id="KW-1185">Reference proteome</keyword>
<dbReference type="AlphaFoldDB" id="A0A1L7XEX5"/>
<accession>A0A1L7XEX5</accession>
<proteinExistence type="predicted"/>
<evidence type="ECO:0000313" key="2">
    <source>
        <dbReference type="Proteomes" id="UP000184330"/>
    </source>
</evidence>
<name>A0A1L7XEX5_9HELO</name>